<dbReference type="PANTHER" id="PTHR14211:SF7">
    <property type="entry name" value="RIBOSOME BIOGENESIS PROTEIN NOP53"/>
    <property type="match status" value="1"/>
</dbReference>
<feature type="region of interest" description="Disordered" evidence="8">
    <location>
        <begin position="123"/>
        <end position="162"/>
    </location>
</feature>
<dbReference type="GO" id="GO:0000027">
    <property type="term" value="P:ribosomal large subunit assembly"/>
    <property type="evidence" value="ECO:0007669"/>
    <property type="project" value="TreeGrafter"/>
</dbReference>
<evidence type="ECO:0000256" key="1">
    <source>
        <dbReference type="ARBA" id="ARBA00004604"/>
    </source>
</evidence>
<evidence type="ECO:0000256" key="5">
    <source>
        <dbReference type="ARBA" id="ARBA00022517"/>
    </source>
</evidence>
<comment type="similarity">
    <text evidence="3">Belongs to the NOP53 family.</text>
</comment>
<evidence type="ECO:0000256" key="6">
    <source>
        <dbReference type="ARBA" id="ARBA00023242"/>
    </source>
</evidence>
<comment type="subcellular location">
    <subcellularLocation>
        <location evidence="1">Nucleus</location>
        <location evidence="1">Nucleolus</location>
    </subcellularLocation>
    <subcellularLocation>
        <location evidence="2">Nucleus</location>
        <location evidence="2">Nucleoplasm</location>
    </subcellularLocation>
</comment>
<dbReference type="GO" id="GO:0005654">
    <property type="term" value="C:nucleoplasm"/>
    <property type="evidence" value="ECO:0007669"/>
    <property type="project" value="UniProtKB-SubCell"/>
</dbReference>
<evidence type="ECO:0000256" key="8">
    <source>
        <dbReference type="SAM" id="MobiDB-lite"/>
    </source>
</evidence>
<keyword evidence="7" id="KW-0175">Coiled coil</keyword>
<evidence type="ECO:0000256" key="4">
    <source>
        <dbReference type="ARBA" id="ARBA00018339"/>
    </source>
</evidence>
<keyword evidence="5" id="KW-0690">Ribosome biogenesis</keyword>
<feature type="region of interest" description="Disordered" evidence="8">
    <location>
        <begin position="1"/>
        <end position="25"/>
    </location>
</feature>
<name>A0A1B6GT32_9HEMI</name>
<dbReference type="GO" id="GO:0008097">
    <property type="term" value="F:5S rRNA binding"/>
    <property type="evidence" value="ECO:0007669"/>
    <property type="project" value="TreeGrafter"/>
</dbReference>
<sequence>MMAETTTDLWEGNSDSDVKEIENTKKPETWISKETELYIQQNSQQFVKNPPKTLKVVTSILPAIETPHPGTSYNPTLKDHLNLLKIADEKIQKFERQKEHLKRTLTSLTPKIPSEQLELMRLNEMSEGLSIQRTKPDEDSGNDSDYKAVNPPVVNRKKDRKK</sequence>
<gene>
    <name evidence="9" type="ORF">g.49479</name>
</gene>
<dbReference type="GO" id="GO:0005730">
    <property type="term" value="C:nucleolus"/>
    <property type="evidence" value="ECO:0007669"/>
    <property type="project" value="UniProtKB-SubCell"/>
</dbReference>
<evidence type="ECO:0000256" key="7">
    <source>
        <dbReference type="SAM" id="Coils"/>
    </source>
</evidence>
<protein>
    <recommendedName>
        <fullName evidence="4">Ribosome biogenesis protein NOP53</fullName>
    </recommendedName>
</protein>
<accession>A0A1B6GT32</accession>
<dbReference type="InterPro" id="IPR011687">
    <property type="entry name" value="Nop53/GLTSCR2"/>
</dbReference>
<evidence type="ECO:0000313" key="9">
    <source>
        <dbReference type="EMBL" id="JAS65589.1"/>
    </source>
</evidence>
<evidence type="ECO:0000256" key="2">
    <source>
        <dbReference type="ARBA" id="ARBA00004642"/>
    </source>
</evidence>
<organism evidence="9">
    <name type="scientific">Cuerna arida</name>
    <dbReference type="NCBI Taxonomy" id="1464854"/>
    <lineage>
        <taxon>Eukaryota</taxon>
        <taxon>Metazoa</taxon>
        <taxon>Ecdysozoa</taxon>
        <taxon>Arthropoda</taxon>
        <taxon>Hexapoda</taxon>
        <taxon>Insecta</taxon>
        <taxon>Pterygota</taxon>
        <taxon>Neoptera</taxon>
        <taxon>Paraneoptera</taxon>
        <taxon>Hemiptera</taxon>
        <taxon>Auchenorrhyncha</taxon>
        <taxon>Membracoidea</taxon>
        <taxon>Cicadellidae</taxon>
        <taxon>Cicadellinae</taxon>
        <taxon>Proconiini</taxon>
        <taxon>Cuerna</taxon>
    </lineage>
</organism>
<proteinExistence type="inferred from homology"/>
<feature type="non-terminal residue" evidence="9">
    <location>
        <position position="162"/>
    </location>
</feature>
<dbReference type="GO" id="GO:0006364">
    <property type="term" value="P:rRNA processing"/>
    <property type="evidence" value="ECO:0007669"/>
    <property type="project" value="TreeGrafter"/>
</dbReference>
<keyword evidence="6" id="KW-0539">Nucleus</keyword>
<reference evidence="9" key="1">
    <citation type="submission" date="2015-11" db="EMBL/GenBank/DDBJ databases">
        <title>De novo transcriptome assembly of four potential Pierce s Disease insect vectors from Arizona vineyards.</title>
        <authorList>
            <person name="Tassone E.E."/>
        </authorList>
    </citation>
    <scope>NUCLEOTIDE SEQUENCE</scope>
</reference>
<evidence type="ECO:0000256" key="3">
    <source>
        <dbReference type="ARBA" id="ARBA00008838"/>
    </source>
</evidence>
<feature type="compositionally biased region" description="Basic and acidic residues" evidence="8">
    <location>
        <begin position="16"/>
        <end position="25"/>
    </location>
</feature>
<dbReference type="PANTHER" id="PTHR14211">
    <property type="entry name" value="GLIOMA SUPPRESSOR CANDIDATE REGION GENE 2"/>
    <property type="match status" value="1"/>
</dbReference>
<dbReference type="AlphaFoldDB" id="A0A1B6GT32"/>
<dbReference type="Pfam" id="PF07767">
    <property type="entry name" value="Nop53"/>
    <property type="match status" value="1"/>
</dbReference>
<feature type="coiled-coil region" evidence="7">
    <location>
        <begin position="77"/>
        <end position="104"/>
    </location>
</feature>
<dbReference type="EMBL" id="GECZ01004180">
    <property type="protein sequence ID" value="JAS65589.1"/>
    <property type="molecule type" value="Transcribed_RNA"/>
</dbReference>